<dbReference type="InterPro" id="IPR038414">
    <property type="entry name" value="CcoP_N_sf"/>
</dbReference>
<dbReference type="Gene3D" id="6.10.280.130">
    <property type="match status" value="1"/>
</dbReference>
<feature type="transmembrane region" description="Helical" evidence="6">
    <location>
        <begin position="43"/>
        <end position="65"/>
    </location>
</feature>
<keyword evidence="2 4" id="KW-0479">Metal-binding</keyword>
<dbReference type="InterPro" id="IPR050597">
    <property type="entry name" value="Cytochrome_c_Oxidase_Subunit"/>
</dbReference>
<dbReference type="GO" id="GO:0009055">
    <property type="term" value="F:electron transfer activity"/>
    <property type="evidence" value="ECO:0007669"/>
    <property type="project" value="InterPro"/>
</dbReference>
<dbReference type="STRING" id="405671.SAMN05421827_101592"/>
<dbReference type="EMBL" id="FNCH01000001">
    <property type="protein sequence ID" value="SDF80026.1"/>
    <property type="molecule type" value="Genomic_DNA"/>
</dbReference>
<evidence type="ECO:0000313" key="9">
    <source>
        <dbReference type="EMBL" id="SDF80026.1"/>
    </source>
</evidence>
<dbReference type="Pfam" id="PF14715">
    <property type="entry name" value="FixP_N"/>
    <property type="match status" value="1"/>
</dbReference>
<evidence type="ECO:0000256" key="1">
    <source>
        <dbReference type="ARBA" id="ARBA00022617"/>
    </source>
</evidence>
<feature type="chain" id="PRO_5011701159" evidence="7">
    <location>
        <begin position="20"/>
        <end position="322"/>
    </location>
</feature>
<feature type="region of interest" description="Disordered" evidence="5">
    <location>
        <begin position="284"/>
        <end position="322"/>
    </location>
</feature>
<organism evidence="9 10">
    <name type="scientific">Pedobacter terrae</name>
    <dbReference type="NCBI Taxonomy" id="405671"/>
    <lineage>
        <taxon>Bacteria</taxon>
        <taxon>Pseudomonadati</taxon>
        <taxon>Bacteroidota</taxon>
        <taxon>Sphingobacteriia</taxon>
        <taxon>Sphingobacteriales</taxon>
        <taxon>Sphingobacteriaceae</taxon>
        <taxon>Pedobacter</taxon>
    </lineage>
</organism>
<keyword evidence="10" id="KW-1185">Reference proteome</keyword>
<feature type="domain" description="Cytochrome c" evidence="8">
    <location>
        <begin position="203"/>
        <end position="282"/>
    </location>
</feature>
<evidence type="ECO:0000313" key="10">
    <source>
        <dbReference type="Proteomes" id="UP000199643"/>
    </source>
</evidence>
<evidence type="ECO:0000256" key="7">
    <source>
        <dbReference type="SAM" id="SignalP"/>
    </source>
</evidence>
<dbReference type="GO" id="GO:0020037">
    <property type="term" value="F:heme binding"/>
    <property type="evidence" value="ECO:0007669"/>
    <property type="project" value="InterPro"/>
</dbReference>
<keyword evidence="6" id="KW-0472">Membrane</keyword>
<accession>A0A1G7P148</accession>
<dbReference type="Proteomes" id="UP000199643">
    <property type="component" value="Unassembled WGS sequence"/>
</dbReference>
<feature type="compositionally biased region" description="Polar residues" evidence="5">
    <location>
        <begin position="313"/>
        <end position="322"/>
    </location>
</feature>
<evidence type="ECO:0000256" key="3">
    <source>
        <dbReference type="ARBA" id="ARBA00023004"/>
    </source>
</evidence>
<evidence type="ECO:0000256" key="4">
    <source>
        <dbReference type="PROSITE-ProRule" id="PRU00433"/>
    </source>
</evidence>
<dbReference type="Pfam" id="PF13442">
    <property type="entry name" value="Cytochrome_CBB3"/>
    <property type="match status" value="1"/>
</dbReference>
<dbReference type="SUPFAM" id="SSF46626">
    <property type="entry name" value="Cytochrome c"/>
    <property type="match status" value="1"/>
</dbReference>
<dbReference type="PANTHER" id="PTHR33751">
    <property type="entry name" value="CBB3-TYPE CYTOCHROME C OXIDASE SUBUNIT FIXP"/>
    <property type="match status" value="1"/>
</dbReference>
<reference evidence="10" key="1">
    <citation type="submission" date="2016-10" db="EMBL/GenBank/DDBJ databases">
        <authorList>
            <person name="Varghese N."/>
            <person name="Submissions S."/>
        </authorList>
    </citation>
    <scope>NUCLEOTIDE SEQUENCE [LARGE SCALE GENOMIC DNA]</scope>
    <source>
        <strain evidence="10">DSM 17933</strain>
    </source>
</reference>
<feature type="compositionally biased region" description="Basic and acidic residues" evidence="5">
    <location>
        <begin position="293"/>
        <end position="311"/>
    </location>
</feature>
<dbReference type="InterPro" id="IPR036909">
    <property type="entry name" value="Cyt_c-like_dom_sf"/>
</dbReference>
<evidence type="ECO:0000259" key="8">
    <source>
        <dbReference type="PROSITE" id="PS51007"/>
    </source>
</evidence>
<dbReference type="GO" id="GO:0046872">
    <property type="term" value="F:metal ion binding"/>
    <property type="evidence" value="ECO:0007669"/>
    <property type="project" value="UniProtKB-KW"/>
</dbReference>
<keyword evidence="1 4" id="KW-0349">Heme</keyword>
<keyword evidence="6" id="KW-1133">Transmembrane helix</keyword>
<feature type="signal peptide" evidence="7">
    <location>
        <begin position="1"/>
        <end position="19"/>
    </location>
</feature>
<dbReference type="InterPro" id="IPR032858">
    <property type="entry name" value="CcoP_N"/>
</dbReference>
<name>A0A1G7P148_9SPHI</name>
<keyword evidence="6" id="KW-0812">Transmembrane</keyword>
<gene>
    <name evidence="9" type="ORF">SAMN05421827_101592</name>
</gene>
<evidence type="ECO:0000256" key="6">
    <source>
        <dbReference type="SAM" id="Phobius"/>
    </source>
</evidence>
<dbReference type="PANTHER" id="PTHR33751:SF1">
    <property type="entry name" value="CBB3-TYPE CYTOCHROME C OXIDASE SUBUNIT FIXP"/>
    <property type="match status" value="1"/>
</dbReference>
<dbReference type="AlphaFoldDB" id="A0A1G7P148"/>
<protein>
    <submittedName>
        <fullName evidence="9">Cytochrome c oxidase cbb3-type subunit 3</fullName>
    </submittedName>
</protein>
<dbReference type="InterPro" id="IPR009056">
    <property type="entry name" value="Cyt_c-like_dom"/>
</dbReference>
<keyword evidence="3 4" id="KW-0408">Iron</keyword>
<evidence type="ECO:0000256" key="5">
    <source>
        <dbReference type="SAM" id="MobiDB-lite"/>
    </source>
</evidence>
<dbReference type="Gene3D" id="1.10.760.10">
    <property type="entry name" value="Cytochrome c-like domain"/>
    <property type="match status" value="1"/>
</dbReference>
<sequence length="322" mass="35829">MKKIKLLLFSLFLSVVTYAAEEKTAEAIAPSQAGLGLSQTEILIILLLLFALVLLFVSLTLLNAFKVMYQEQLNPTKYNGPVKEEALDYDSWLKQKNVKPSIWTKLLGLKPIEEEKNLVIDHAYDGIKELNNPVPAWFNFLFFGTMIFAACYLFYYHIGGYGDLQDKEYENEMAKAKTEKAAFLEKSANIIDENSVKLDNTPTVLEEGKTIFNANCVVCHGDKGQGVIGPNLTDDYWLHGGGINNVFKTIKYGVPEKGMISWEKNLNPKQISAVANFILSLNGSNPAGAKAPQGEKYEAKDVKDNEMKAAKDSVNQADVTKK</sequence>
<feature type="transmembrane region" description="Helical" evidence="6">
    <location>
        <begin position="136"/>
        <end position="158"/>
    </location>
</feature>
<proteinExistence type="predicted"/>
<dbReference type="RefSeq" id="WP_244155572.1">
    <property type="nucleotide sequence ID" value="NZ_FNCH01000001.1"/>
</dbReference>
<evidence type="ECO:0000256" key="2">
    <source>
        <dbReference type="ARBA" id="ARBA00022723"/>
    </source>
</evidence>
<dbReference type="PROSITE" id="PS51007">
    <property type="entry name" value="CYTC"/>
    <property type="match status" value="1"/>
</dbReference>
<keyword evidence="7" id="KW-0732">Signal</keyword>